<keyword evidence="2 3" id="KW-0326">Glycosidase</keyword>
<evidence type="ECO:0000256" key="4">
    <source>
        <dbReference type="RuleBase" id="RU004453"/>
    </source>
</evidence>
<dbReference type="InterPro" id="IPR001223">
    <property type="entry name" value="Glyco_hydro18_cat"/>
</dbReference>
<dbReference type="Gene3D" id="2.30.30.40">
    <property type="entry name" value="SH3 Domains"/>
    <property type="match status" value="1"/>
</dbReference>
<dbReference type="Gene3D" id="3.20.20.80">
    <property type="entry name" value="Glycosidases"/>
    <property type="match status" value="1"/>
</dbReference>
<dbReference type="PROSITE" id="PS51781">
    <property type="entry name" value="SH3B"/>
    <property type="match status" value="1"/>
</dbReference>
<dbReference type="GO" id="GO:0005975">
    <property type="term" value="P:carbohydrate metabolic process"/>
    <property type="evidence" value="ECO:0007669"/>
    <property type="project" value="InterPro"/>
</dbReference>
<name>A0A229UKI1_9BACL</name>
<dbReference type="PROSITE" id="PS01095">
    <property type="entry name" value="GH18_1"/>
    <property type="match status" value="1"/>
</dbReference>
<sequence>MTYEVYPGDTLYLIARKYGITVQALMDANRLTTTKLRIGQTLSIPVSVPIRYTVVAGDTLYFIAKRYHTTVESIMLLNGLTSSTLAVGQVLIIPVYTEFIVQVGIANIRSYANMNAPVMARMVKGARLPVTGIMGNWIQVRLYNRRIGWTYRSNGVLTPHSGEKPIEEIFAFYTERESAALPSSYEAFAKQTAELSNVGLFHFRISKDHPTQIEKFPDNFTDSYMRDVVAYGHRHNITMVPTLHNLLYEAGKPSVNRDVIHAMLSTSQTRAAFIDNIVKLIQAYGFDGVNIDFEDVRLEDKEKLSAFFKELGIVMKKNGYAYSVDTPAKTSEEPTNLFPAPFDYSVIGRSVDEFVLMLYNEHGWPGSGPGPVISVGWMEKVTRYAMTKVPAWKITAAVSVFGFDFNLKTNRSTYSTYKMAMNLAKKYNKDIIFDEKSQTPMFAYTDESGDPHEVWFENAQSVQAKMDLAHKLGIRGIALWRLGMEDPEIWTMMAKNFVIRKSVT</sequence>
<dbReference type="CDD" id="cd00118">
    <property type="entry name" value="LysM"/>
    <property type="match status" value="2"/>
</dbReference>
<feature type="domain" description="SH3b" evidence="5">
    <location>
        <begin position="96"/>
        <end position="159"/>
    </location>
</feature>
<evidence type="ECO:0000256" key="2">
    <source>
        <dbReference type="ARBA" id="ARBA00023295"/>
    </source>
</evidence>
<evidence type="ECO:0000313" key="9">
    <source>
        <dbReference type="Proteomes" id="UP000215509"/>
    </source>
</evidence>
<keyword evidence="9" id="KW-1185">Reference proteome</keyword>
<dbReference type="PANTHER" id="PTHR46066:SF2">
    <property type="entry name" value="CHITINASE DOMAIN-CONTAINING PROTEIN 1"/>
    <property type="match status" value="1"/>
</dbReference>
<dbReference type="AlphaFoldDB" id="A0A229UKI1"/>
<dbReference type="InterPro" id="IPR001579">
    <property type="entry name" value="Glyco_hydro_18_chit_AS"/>
</dbReference>
<proteinExistence type="inferred from homology"/>
<feature type="domain" description="GH18" evidence="7">
    <location>
        <begin position="167"/>
        <end position="500"/>
    </location>
</feature>
<dbReference type="GO" id="GO:0004553">
    <property type="term" value="F:hydrolase activity, hydrolyzing O-glycosyl compounds"/>
    <property type="evidence" value="ECO:0007669"/>
    <property type="project" value="InterPro"/>
</dbReference>
<dbReference type="SUPFAM" id="SSF51445">
    <property type="entry name" value="(Trans)glycosidases"/>
    <property type="match status" value="1"/>
</dbReference>
<accession>A0A229UKI1</accession>
<dbReference type="CDD" id="cd02874">
    <property type="entry name" value="GH18_CFLE_spore_hydrolase"/>
    <property type="match status" value="1"/>
</dbReference>
<feature type="domain" description="LysM" evidence="6">
    <location>
        <begin position="1"/>
        <end position="44"/>
    </location>
</feature>
<dbReference type="GO" id="GO:0008061">
    <property type="term" value="F:chitin binding"/>
    <property type="evidence" value="ECO:0007669"/>
    <property type="project" value="InterPro"/>
</dbReference>
<keyword evidence="1 3" id="KW-0378">Hydrolase</keyword>
<evidence type="ECO:0000256" key="3">
    <source>
        <dbReference type="RuleBase" id="RU000489"/>
    </source>
</evidence>
<dbReference type="Gene3D" id="3.10.50.10">
    <property type="match status" value="1"/>
</dbReference>
<dbReference type="Proteomes" id="UP000215509">
    <property type="component" value="Unassembled WGS sequence"/>
</dbReference>
<reference evidence="8 9" key="1">
    <citation type="submission" date="2017-07" db="EMBL/GenBank/DDBJ databases">
        <title>Genome sequencing and assembly of Paenibacillus rigui.</title>
        <authorList>
            <person name="Mayilraj S."/>
        </authorList>
    </citation>
    <scope>NUCLEOTIDE SEQUENCE [LARGE SCALE GENOMIC DNA]</scope>
    <source>
        <strain evidence="8 9">JCM 16352</strain>
    </source>
</reference>
<dbReference type="EMBL" id="NMQW01000038">
    <property type="protein sequence ID" value="OXM83805.1"/>
    <property type="molecule type" value="Genomic_DNA"/>
</dbReference>
<feature type="domain" description="LysM" evidence="6">
    <location>
        <begin position="50"/>
        <end position="93"/>
    </location>
</feature>
<dbReference type="InterPro" id="IPR003646">
    <property type="entry name" value="SH3-like_bac-type"/>
</dbReference>
<evidence type="ECO:0000259" key="6">
    <source>
        <dbReference type="PROSITE" id="PS51782"/>
    </source>
</evidence>
<gene>
    <name evidence="8" type="ORF">CF651_23745</name>
</gene>
<dbReference type="Gene3D" id="3.10.350.10">
    <property type="entry name" value="LysM domain"/>
    <property type="match status" value="2"/>
</dbReference>
<protein>
    <submittedName>
        <fullName evidence="8">Glycosyl hydrolase</fullName>
    </submittedName>
</protein>
<dbReference type="PROSITE" id="PS51782">
    <property type="entry name" value="LYSM"/>
    <property type="match status" value="2"/>
</dbReference>
<dbReference type="InterPro" id="IPR029070">
    <property type="entry name" value="Chitinase_insertion_sf"/>
</dbReference>
<dbReference type="InterPro" id="IPR018392">
    <property type="entry name" value="LysM"/>
</dbReference>
<dbReference type="SMART" id="SM00636">
    <property type="entry name" value="Glyco_18"/>
    <property type="match status" value="1"/>
</dbReference>
<evidence type="ECO:0000259" key="5">
    <source>
        <dbReference type="PROSITE" id="PS51781"/>
    </source>
</evidence>
<dbReference type="PANTHER" id="PTHR46066">
    <property type="entry name" value="CHITINASE DOMAIN-CONTAINING PROTEIN 1 FAMILY MEMBER"/>
    <property type="match status" value="1"/>
</dbReference>
<dbReference type="Pfam" id="PF08239">
    <property type="entry name" value="SH3_3"/>
    <property type="match status" value="1"/>
</dbReference>
<dbReference type="OrthoDB" id="9769314at2"/>
<evidence type="ECO:0000256" key="1">
    <source>
        <dbReference type="ARBA" id="ARBA00022801"/>
    </source>
</evidence>
<dbReference type="SMART" id="SM00257">
    <property type="entry name" value="LysM"/>
    <property type="match status" value="2"/>
</dbReference>
<dbReference type="Pfam" id="PF00704">
    <property type="entry name" value="Glyco_hydro_18"/>
    <property type="match status" value="1"/>
</dbReference>
<comment type="caution">
    <text evidence="8">The sequence shown here is derived from an EMBL/GenBank/DDBJ whole genome shotgun (WGS) entry which is preliminary data.</text>
</comment>
<organism evidence="8 9">
    <name type="scientific">Paenibacillus rigui</name>
    <dbReference type="NCBI Taxonomy" id="554312"/>
    <lineage>
        <taxon>Bacteria</taxon>
        <taxon>Bacillati</taxon>
        <taxon>Bacillota</taxon>
        <taxon>Bacilli</taxon>
        <taxon>Bacillales</taxon>
        <taxon>Paenibacillaceae</taxon>
        <taxon>Paenibacillus</taxon>
    </lineage>
</organism>
<evidence type="ECO:0000259" key="7">
    <source>
        <dbReference type="PROSITE" id="PS51910"/>
    </source>
</evidence>
<dbReference type="InterPro" id="IPR036779">
    <property type="entry name" value="LysM_dom_sf"/>
</dbReference>
<evidence type="ECO:0000313" key="8">
    <source>
        <dbReference type="EMBL" id="OXM83805.1"/>
    </source>
</evidence>
<dbReference type="InterPro" id="IPR041704">
    <property type="entry name" value="CFLE_GH18"/>
</dbReference>
<dbReference type="PROSITE" id="PS51910">
    <property type="entry name" value="GH18_2"/>
    <property type="match status" value="1"/>
</dbReference>
<comment type="similarity">
    <text evidence="4">Belongs to the glycosyl hydrolase 18 family.</text>
</comment>
<dbReference type="Pfam" id="PF01476">
    <property type="entry name" value="LysM"/>
    <property type="match status" value="2"/>
</dbReference>
<dbReference type="SUPFAM" id="SSF54106">
    <property type="entry name" value="LysM domain"/>
    <property type="match status" value="2"/>
</dbReference>
<dbReference type="InterPro" id="IPR017853">
    <property type="entry name" value="GH"/>
</dbReference>
<dbReference type="InterPro" id="IPR011583">
    <property type="entry name" value="Chitinase_II/V-like_cat"/>
</dbReference>